<dbReference type="Proteomes" id="UP000249299">
    <property type="component" value="Unassembled WGS sequence"/>
</dbReference>
<dbReference type="InterPro" id="IPR039422">
    <property type="entry name" value="MarR/SlyA-like"/>
</dbReference>
<dbReference type="EMBL" id="NPEV01000109">
    <property type="protein sequence ID" value="RAI22999.1"/>
    <property type="molecule type" value="Genomic_DNA"/>
</dbReference>
<dbReference type="Pfam" id="PF12802">
    <property type="entry name" value="MarR_2"/>
    <property type="match status" value="1"/>
</dbReference>
<sequence length="154" mass="16692">MSNYAKGEVMDRQTANFCDALSRIYYTLPFREGIAGTEEAPVYVSAIDTQALLYIAEHPDCIVSDVGAHLEAVPTTVSSVIARLAERGLVVRLRNESNRRIVNLRLTEAGTALSAEILANRQEACKTLLASLSKADRGDLVKKVAALAKVAETE</sequence>
<keyword evidence="6" id="KW-1185">Reference proteome</keyword>
<keyword evidence="2" id="KW-0238">DNA-binding</keyword>
<evidence type="ECO:0000259" key="4">
    <source>
        <dbReference type="PROSITE" id="PS50995"/>
    </source>
</evidence>
<evidence type="ECO:0000256" key="1">
    <source>
        <dbReference type="ARBA" id="ARBA00023015"/>
    </source>
</evidence>
<comment type="caution">
    <text evidence="5">The sequence shown here is derived from an EMBL/GenBank/DDBJ whole genome shotgun (WGS) entry which is preliminary data.</text>
</comment>
<dbReference type="SMART" id="SM00347">
    <property type="entry name" value="HTH_MARR"/>
    <property type="match status" value="1"/>
</dbReference>
<dbReference type="PROSITE" id="PS01117">
    <property type="entry name" value="HTH_MARR_1"/>
    <property type="match status" value="1"/>
</dbReference>
<keyword evidence="1" id="KW-0805">Transcription regulation</keyword>
<dbReference type="PANTHER" id="PTHR33164">
    <property type="entry name" value="TRANSCRIPTIONAL REGULATOR, MARR FAMILY"/>
    <property type="match status" value="1"/>
</dbReference>
<dbReference type="SUPFAM" id="SSF46785">
    <property type="entry name" value="Winged helix' DNA-binding domain"/>
    <property type="match status" value="1"/>
</dbReference>
<proteinExistence type="predicted"/>
<dbReference type="Gene3D" id="1.10.10.10">
    <property type="entry name" value="Winged helix-like DNA-binding domain superfamily/Winged helix DNA-binding domain"/>
    <property type="match status" value="1"/>
</dbReference>
<dbReference type="PANTHER" id="PTHR33164:SF43">
    <property type="entry name" value="HTH-TYPE TRANSCRIPTIONAL REPRESSOR YETL"/>
    <property type="match status" value="1"/>
</dbReference>
<dbReference type="InterPro" id="IPR036390">
    <property type="entry name" value="WH_DNA-bd_sf"/>
</dbReference>
<reference evidence="5 6" key="1">
    <citation type="submission" date="2017-07" db="EMBL/GenBank/DDBJ databases">
        <title>Draft Genome Sequences of Select Purple Nonsulfur Bacteria.</title>
        <authorList>
            <person name="Lasarre B."/>
            <person name="Mckinlay J.B."/>
        </authorList>
    </citation>
    <scope>NUCLEOTIDE SEQUENCE [LARGE SCALE GENOMIC DNA]</scope>
    <source>
        <strain evidence="5 6">DSM 11290</strain>
    </source>
</reference>
<dbReference type="InterPro" id="IPR036388">
    <property type="entry name" value="WH-like_DNA-bd_sf"/>
</dbReference>
<protein>
    <recommendedName>
        <fullName evidence="4">HTH marR-type domain-containing protein</fullName>
    </recommendedName>
</protein>
<dbReference type="AlphaFoldDB" id="A0A327JCY1"/>
<evidence type="ECO:0000313" key="5">
    <source>
        <dbReference type="EMBL" id="RAI22999.1"/>
    </source>
</evidence>
<dbReference type="GO" id="GO:0003677">
    <property type="term" value="F:DNA binding"/>
    <property type="evidence" value="ECO:0007669"/>
    <property type="project" value="UniProtKB-KW"/>
</dbReference>
<name>A0A327JCY1_9HYPH</name>
<dbReference type="InterPro" id="IPR000835">
    <property type="entry name" value="HTH_MarR-typ"/>
</dbReference>
<evidence type="ECO:0000256" key="2">
    <source>
        <dbReference type="ARBA" id="ARBA00023125"/>
    </source>
</evidence>
<dbReference type="PROSITE" id="PS50995">
    <property type="entry name" value="HTH_MARR_2"/>
    <property type="match status" value="1"/>
</dbReference>
<evidence type="ECO:0000313" key="6">
    <source>
        <dbReference type="Proteomes" id="UP000249299"/>
    </source>
</evidence>
<dbReference type="GO" id="GO:0003700">
    <property type="term" value="F:DNA-binding transcription factor activity"/>
    <property type="evidence" value="ECO:0007669"/>
    <property type="project" value="InterPro"/>
</dbReference>
<organism evidence="5 6">
    <name type="scientific">Rhodobium orientis</name>
    <dbReference type="NCBI Taxonomy" id="34017"/>
    <lineage>
        <taxon>Bacteria</taxon>
        <taxon>Pseudomonadati</taxon>
        <taxon>Pseudomonadota</taxon>
        <taxon>Alphaproteobacteria</taxon>
        <taxon>Hyphomicrobiales</taxon>
        <taxon>Rhodobiaceae</taxon>
        <taxon>Rhodobium</taxon>
    </lineage>
</organism>
<dbReference type="GO" id="GO:0006950">
    <property type="term" value="P:response to stress"/>
    <property type="evidence" value="ECO:0007669"/>
    <property type="project" value="TreeGrafter"/>
</dbReference>
<evidence type="ECO:0000256" key="3">
    <source>
        <dbReference type="ARBA" id="ARBA00023163"/>
    </source>
</evidence>
<feature type="domain" description="HTH marR-type" evidence="4">
    <location>
        <begin position="14"/>
        <end position="149"/>
    </location>
</feature>
<gene>
    <name evidence="5" type="ORF">CH339_23420</name>
</gene>
<dbReference type="InterPro" id="IPR023187">
    <property type="entry name" value="Tscrpt_reg_MarR-type_CS"/>
</dbReference>
<keyword evidence="3" id="KW-0804">Transcription</keyword>
<accession>A0A327JCY1</accession>